<evidence type="ECO:0000313" key="1">
    <source>
        <dbReference type="EMBL" id="GIY69355.1"/>
    </source>
</evidence>
<protein>
    <submittedName>
        <fullName evidence="1">Uncharacterized protein</fullName>
    </submittedName>
</protein>
<accession>A0AAV4VGD7</accession>
<name>A0AAV4VGD7_CAEEX</name>
<dbReference type="AlphaFoldDB" id="A0AAV4VGD7"/>
<gene>
    <name evidence="1" type="ORF">CEXT_362451</name>
</gene>
<sequence length="66" mass="7767">MKERCLWRFTDNGRTLNVNCRRKIARNDGNQTPRPRGASNEQGIGIDQIDFRWLKWTPPLVSPKRT</sequence>
<dbReference type="Proteomes" id="UP001054945">
    <property type="component" value="Unassembled WGS sequence"/>
</dbReference>
<dbReference type="EMBL" id="BPLR01014524">
    <property type="protein sequence ID" value="GIY69355.1"/>
    <property type="molecule type" value="Genomic_DNA"/>
</dbReference>
<proteinExistence type="predicted"/>
<organism evidence="1 2">
    <name type="scientific">Caerostris extrusa</name>
    <name type="common">Bark spider</name>
    <name type="synonym">Caerostris bankana</name>
    <dbReference type="NCBI Taxonomy" id="172846"/>
    <lineage>
        <taxon>Eukaryota</taxon>
        <taxon>Metazoa</taxon>
        <taxon>Ecdysozoa</taxon>
        <taxon>Arthropoda</taxon>
        <taxon>Chelicerata</taxon>
        <taxon>Arachnida</taxon>
        <taxon>Araneae</taxon>
        <taxon>Araneomorphae</taxon>
        <taxon>Entelegynae</taxon>
        <taxon>Araneoidea</taxon>
        <taxon>Araneidae</taxon>
        <taxon>Caerostris</taxon>
    </lineage>
</organism>
<comment type="caution">
    <text evidence="1">The sequence shown here is derived from an EMBL/GenBank/DDBJ whole genome shotgun (WGS) entry which is preliminary data.</text>
</comment>
<reference evidence="1 2" key="1">
    <citation type="submission" date="2021-06" db="EMBL/GenBank/DDBJ databases">
        <title>Caerostris extrusa draft genome.</title>
        <authorList>
            <person name="Kono N."/>
            <person name="Arakawa K."/>
        </authorList>
    </citation>
    <scope>NUCLEOTIDE SEQUENCE [LARGE SCALE GENOMIC DNA]</scope>
</reference>
<evidence type="ECO:0000313" key="2">
    <source>
        <dbReference type="Proteomes" id="UP001054945"/>
    </source>
</evidence>
<keyword evidence="2" id="KW-1185">Reference proteome</keyword>